<feature type="transmembrane region" description="Helical" evidence="1">
    <location>
        <begin position="7"/>
        <end position="25"/>
    </location>
</feature>
<gene>
    <name evidence="2" type="ORF">ACFQ1O_13775</name>
</gene>
<comment type="caution">
    <text evidence="2">The sequence shown here is derived from an EMBL/GenBank/DDBJ whole genome shotgun (WGS) entry which is preliminary data.</text>
</comment>
<evidence type="ECO:0000256" key="1">
    <source>
        <dbReference type="SAM" id="Phobius"/>
    </source>
</evidence>
<dbReference type="EMBL" id="JBHTJM010000011">
    <property type="protein sequence ID" value="MFD0965081.1"/>
    <property type="molecule type" value="Genomic_DNA"/>
</dbReference>
<name>A0ABW3I5M4_9FLAO</name>
<reference evidence="3" key="1">
    <citation type="journal article" date="2019" name="Int. J. Syst. Evol. Microbiol.">
        <title>The Global Catalogue of Microorganisms (GCM) 10K type strain sequencing project: providing services to taxonomists for standard genome sequencing and annotation.</title>
        <authorList>
            <consortium name="The Broad Institute Genomics Platform"/>
            <consortium name="The Broad Institute Genome Sequencing Center for Infectious Disease"/>
            <person name="Wu L."/>
            <person name="Ma J."/>
        </authorList>
    </citation>
    <scope>NUCLEOTIDE SEQUENCE [LARGE SCALE GENOMIC DNA]</scope>
    <source>
        <strain evidence="3">CCUG 62114</strain>
    </source>
</reference>
<sequence>MKLYKKIIKGVFIAITAIVWLYFLYEFFIKDYVKNREDFIDDPSIFIGIAFMLVLLLAIVYHVKFFNVYKTRKIWADTTMIDIMLIISNFVFSGIVIVFGMGGLISLLNMDNVLVAIIMPILMLTYGLYSFIEGLKVNQYLKRDLKFELESPIDDLGKE</sequence>
<accession>A0ABW3I5M4</accession>
<proteinExistence type="predicted"/>
<feature type="transmembrane region" description="Helical" evidence="1">
    <location>
        <begin position="45"/>
        <end position="63"/>
    </location>
</feature>
<protein>
    <submittedName>
        <fullName evidence="2">Uncharacterized protein</fullName>
    </submittedName>
</protein>
<dbReference type="Proteomes" id="UP001596997">
    <property type="component" value="Unassembled WGS sequence"/>
</dbReference>
<evidence type="ECO:0000313" key="2">
    <source>
        <dbReference type="EMBL" id="MFD0965081.1"/>
    </source>
</evidence>
<keyword evidence="1" id="KW-0812">Transmembrane</keyword>
<organism evidence="2 3">
    <name type="scientific">Pseudofulvibacter geojedonensis</name>
    <dbReference type="NCBI Taxonomy" id="1123758"/>
    <lineage>
        <taxon>Bacteria</taxon>
        <taxon>Pseudomonadati</taxon>
        <taxon>Bacteroidota</taxon>
        <taxon>Flavobacteriia</taxon>
        <taxon>Flavobacteriales</taxon>
        <taxon>Flavobacteriaceae</taxon>
        <taxon>Pseudofulvibacter</taxon>
    </lineage>
</organism>
<feature type="transmembrane region" description="Helical" evidence="1">
    <location>
        <begin position="83"/>
        <end position="107"/>
    </location>
</feature>
<feature type="transmembrane region" description="Helical" evidence="1">
    <location>
        <begin position="113"/>
        <end position="132"/>
    </location>
</feature>
<keyword evidence="1" id="KW-1133">Transmembrane helix</keyword>
<keyword evidence="3" id="KW-1185">Reference proteome</keyword>
<evidence type="ECO:0000313" key="3">
    <source>
        <dbReference type="Proteomes" id="UP001596997"/>
    </source>
</evidence>
<dbReference type="RefSeq" id="WP_377716905.1">
    <property type="nucleotide sequence ID" value="NZ_JBHTJM010000011.1"/>
</dbReference>
<keyword evidence="1" id="KW-0472">Membrane</keyword>